<sequence length="211" mass="23630">MRVHETDLLESRGLRARVADRVQALDRVKALVLLPDGTHVTTRMVADYFEVEVNAIRALIHDHREEVEANGYRVLTGTELSYFKQLTCIQSSTASLALFSRRTVLNVATLLRESNVARQVRTYLLDAEEEGHRPTAAAPVDNFIHSLAEWIGRQVAEEVERATRGVDARVVETVHSTVREVIGKTVTPLLNISIQASGELLRRVNALERQA</sequence>
<keyword evidence="2" id="KW-1185">Reference proteome</keyword>
<dbReference type="EMBL" id="RBAL01000005">
    <property type="protein sequence ID" value="RKN43192.1"/>
    <property type="molecule type" value="Genomic_DNA"/>
</dbReference>
<dbReference type="GO" id="GO:0004519">
    <property type="term" value="F:endonuclease activity"/>
    <property type="evidence" value="ECO:0007669"/>
    <property type="project" value="UniProtKB-KW"/>
</dbReference>
<reference evidence="1 2" key="1">
    <citation type="journal article" date="2014" name="Int. J. Syst. Evol. Microbiol.">
        <title>Streptomyces hoynatensis sp. nov., isolated from deep marine sediment.</title>
        <authorList>
            <person name="Veyisoglu A."/>
            <person name="Sahin N."/>
        </authorList>
    </citation>
    <scope>NUCLEOTIDE SEQUENCE [LARGE SCALE GENOMIC DNA]</scope>
    <source>
        <strain evidence="1 2">KCTC 29097</strain>
    </source>
</reference>
<protein>
    <submittedName>
        <fullName evidence="1">Restriction endonuclease</fullName>
    </submittedName>
</protein>
<accession>A0A3A9Z424</accession>
<dbReference type="RefSeq" id="WP_120678570.1">
    <property type="nucleotide sequence ID" value="NZ_RBAL01000005.1"/>
</dbReference>
<organism evidence="1 2">
    <name type="scientific">Streptomyces hoynatensis</name>
    <dbReference type="NCBI Taxonomy" id="1141874"/>
    <lineage>
        <taxon>Bacteria</taxon>
        <taxon>Bacillati</taxon>
        <taxon>Actinomycetota</taxon>
        <taxon>Actinomycetes</taxon>
        <taxon>Kitasatosporales</taxon>
        <taxon>Streptomycetaceae</taxon>
        <taxon>Streptomyces</taxon>
    </lineage>
</organism>
<dbReference type="OrthoDB" id="3527311at2"/>
<name>A0A3A9Z424_9ACTN</name>
<keyword evidence="1" id="KW-0255">Endonuclease</keyword>
<dbReference type="Proteomes" id="UP000272474">
    <property type="component" value="Unassembled WGS sequence"/>
</dbReference>
<evidence type="ECO:0000313" key="1">
    <source>
        <dbReference type="EMBL" id="RKN43192.1"/>
    </source>
</evidence>
<keyword evidence="1" id="KW-0540">Nuclease</keyword>
<dbReference type="AlphaFoldDB" id="A0A3A9Z424"/>
<proteinExistence type="predicted"/>
<gene>
    <name evidence="1" type="ORF">D7294_12035</name>
</gene>
<comment type="caution">
    <text evidence="1">The sequence shown here is derived from an EMBL/GenBank/DDBJ whole genome shotgun (WGS) entry which is preliminary data.</text>
</comment>
<keyword evidence="1" id="KW-0378">Hydrolase</keyword>
<evidence type="ECO:0000313" key="2">
    <source>
        <dbReference type="Proteomes" id="UP000272474"/>
    </source>
</evidence>